<dbReference type="InterPro" id="IPR026992">
    <property type="entry name" value="DIOX_N"/>
</dbReference>
<dbReference type="Gene3D" id="2.60.120.330">
    <property type="entry name" value="B-lactam Antibiotic, Isopenicillin N Synthase, Chain"/>
    <property type="match status" value="1"/>
</dbReference>
<evidence type="ECO:0000256" key="5">
    <source>
        <dbReference type="RuleBase" id="RU003682"/>
    </source>
</evidence>
<dbReference type="InterPro" id="IPR027443">
    <property type="entry name" value="IPNS-like_sf"/>
</dbReference>
<sequence>MATTTLAPVETHQLKLRTAYGPVHRTVLNAPPRDCSADDIPIIDISGIYGDFAARKAVAEQVRQAAVTIGFFYITGHGIPQAVVDDALAQAKMFFGQPREVKDRVNQKRSKWFNGWNAPGSSRVNETESVDYRESFGMRYDPRYDPAVPNLAAIPAHIRAGFRAEEYVWEHTSNLPQFKPAVLAYWRACLALARRLIRVFALALDLPEEYFDEKTSHPDAAVALNYYPALPADVVAKEDAVSIGSHTDLQCFTILWQDDNGGLQVLDRQGQWINARPIPGTFVVNIGDYLMRITNDRFVSTVHRAKNAGMRERYSMPFFFGFNFNETCGVLPSCMDDDHPAKYEPISCEEWVRLRFAQTTQDSE</sequence>
<dbReference type="RefSeq" id="XP_007866373.1">
    <property type="nucleotide sequence ID" value="XM_007868182.1"/>
</dbReference>
<dbReference type="Proteomes" id="UP000030669">
    <property type="component" value="Unassembled WGS sequence"/>
</dbReference>
<dbReference type="eggNOG" id="KOG0143">
    <property type="taxonomic scope" value="Eukaryota"/>
</dbReference>
<feature type="domain" description="Fe2OG dioxygenase" evidence="6">
    <location>
        <begin position="217"/>
        <end position="322"/>
    </location>
</feature>
<dbReference type="PROSITE" id="PS51471">
    <property type="entry name" value="FE2OG_OXY"/>
    <property type="match status" value="1"/>
</dbReference>
<keyword evidence="4 5" id="KW-0408">Iron</keyword>
<evidence type="ECO:0000313" key="7">
    <source>
        <dbReference type="EMBL" id="EPQ55218.1"/>
    </source>
</evidence>
<name>S7Q706_GLOTA</name>
<dbReference type="PANTHER" id="PTHR10209">
    <property type="entry name" value="OXIDOREDUCTASE, 2OG-FE II OXYGENASE FAMILY PROTEIN"/>
    <property type="match status" value="1"/>
</dbReference>
<gene>
    <name evidence="7" type="ORF">GLOTRDRAFT_93727</name>
</gene>
<dbReference type="AlphaFoldDB" id="S7Q706"/>
<dbReference type="Pfam" id="PF14226">
    <property type="entry name" value="DIOX_N"/>
    <property type="match status" value="1"/>
</dbReference>
<comment type="similarity">
    <text evidence="1 5">Belongs to the iron/ascorbate-dependent oxidoreductase family.</text>
</comment>
<dbReference type="GO" id="GO:0016491">
    <property type="term" value="F:oxidoreductase activity"/>
    <property type="evidence" value="ECO:0007669"/>
    <property type="project" value="UniProtKB-KW"/>
</dbReference>
<dbReference type="HOGENOM" id="CLU_010119_6_3_1"/>
<keyword evidence="8" id="KW-1185">Reference proteome</keyword>
<dbReference type="SUPFAM" id="SSF51197">
    <property type="entry name" value="Clavaminate synthase-like"/>
    <property type="match status" value="1"/>
</dbReference>
<dbReference type="OrthoDB" id="288590at2759"/>
<dbReference type="InterPro" id="IPR005123">
    <property type="entry name" value="Oxoglu/Fe-dep_dioxygenase_dom"/>
</dbReference>
<keyword evidence="3 5" id="KW-0560">Oxidoreductase</keyword>
<accession>S7Q706</accession>
<dbReference type="Pfam" id="PF03171">
    <property type="entry name" value="2OG-FeII_Oxy"/>
    <property type="match status" value="1"/>
</dbReference>
<dbReference type="InterPro" id="IPR044861">
    <property type="entry name" value="IPNS-like_FE2OG_OXY"/>
</dbReference>
<keyword evidence="2 5" id="KW-0479">Metal-binding</keyword>
<organism evidence="7 8">
    <name type="scientific">Gloeophyllum trabeum (strain ATCC 11539 / FP-39264 / Madison 617)</name>
    <name type="common">Brown rot fungus</name>
    <dbReference type="NCBI Taxonomy" id="670483"/>
    <lineage>
        <taxon>Eukaryota</taxon>
        <taxon>Fungi</taxon>
        <taxon>Dikarya</taxon>
        <taxon>Basidiomycota</taxon>
        <taxon>Agaricomycotina</taxon>
        <taxon>Agaricomycetes</taxon>
        <taxon>Gloeophyllales</taxon>
        <taxon>Gloeophyllaceae</taxon>
        <taxon>Gloeophyllum</taxon>
    </lineage>
</organism>
<dbReference type="PRINTS" id="PR00682">
    <property type="entry name" value="IPNSYNTHASE"/>
</dbReference>
<evidence type="ECO:0000256" key="1">
    <source>
        <dbReference type="ARBA" id="ARBA00008056"/>
    </source>
</evidence>
<evidence type="ECO:0000256" key="2">
    <source>
        <dbReference type="ARBA" id="ARBA00022723"/>
    </source>
</evidence>
<dbReference type="EMBL" id="KB469302">
    <property type="protein sequence ID" value="EPQ55218.1"/>
    <property type="molecule type" value="Genomic_DNA"/>
</dbReference>
<dbReference type="KEGG" id="gtr:GLOTRDRAFT_93727"/>
<protein>
    <submittedName>
        <fullName evidence="7">Clavaminate synthase-like protein</fullName>
    </submittedName>
</protein>
<reference evidence="7 8" key="1">
    <citation type="journal article" date="2012" name="Science">
        <title>The Paleozoic origin of enzymatic lignin decomposition reconstructed from 31 fungal genomes.</title>
        <authorList>
            <person name="Floudas D."/>
            <person name="Binder M."/>
            <person name="Riley R."/>
            <person name="Barry K."/>
            <person name="Blanchette R.A."/>
            <person name="Henrissat B."/>
            <person name="Martinez A.T."/>
            <person name="Otillar R."/>
            <person name="Spatafora J.W."/>
            <person name="Yadav J.S."/>
            <person name="Aerts A."/>
            <person name="Benoit I."/>
            <person name="Boyd A."/>
            <person name="Carlson A."/>
            <person name="Copeland A."/>
            <person name="Coutinho P.M."/>
            <person name="de Vries R.P."/>
            <person name="Ferreira P."/>
            <person name="Findley K."/>
            <person name="Foster B."/>
            <person name="Gaskell J."/>
            <person name="Glotzer D."/>
            <person name="Gorecki P."/>
            <person name="Heitman J."/>
            <person name="Hesse C."/>
            <person name="Hori C."/>
            <person name="Igarashi K."/>
            <person name="Jurgens J.A."/>
            <person name="Kallen N."/>
            <person name="Kersten P."/>
            <person name="Kohler A."/>
            <person name="Kuees U."/>
            <person name="Kumar T.K.A."/>
            <person name="Kuo A."/>
            <person name="LaButti K."/>
            <person name="Larrondo L.F."/>
            <person name="Lindquist E."/>
            <person name="Ling A."/>
            <person name="Lombard V."/>
            <person name="Lucas S."/>
            <person name="Lundell T."/>
            <person name="Martin R."/>
            <person name="McLaughlin D.J."/>
            <person name="Morgenstern I."/>
            <person name="Morin E."/>
            <person name="Murat C."/>
            <person name="Nagy L.G."/>
            <person name="Nolan M."/>
            <person name="Ohm R.A."/>
            <person name="Patyshakuliyeva A."/>
            <person name="Rokas A."/>
            <person name="Ruiz-Duenas F.J."/>
            <person name="Sabat G."/>
            <person name="Salamov A."/>
            <person name="Samejima M."/>
            <person name="Schmutz J."/>
            <person name="Slot J.C."/>
            <person name="St John F."/>
            <person name="Stenlid J."/>
            <person name="Sun H."/>
            <person name="Sun S."/>
            <person name="Syed K."/>
            <person name="Tsang A."/>
            <person name="Wiebenga A."/>
            <person name="Young D."/>
            <person name="Pisabarro A."/>
            <person name="Eastwood D.C."/>
            <person name="Martin F."/>
            <person name="Cullen D."/>
            <person name="Grigoriev I.V."/>
            <person name="Hibbett D.S."/>
        </authorList>
    </citation>
    <scope>NUCLEOTIDE SEQUENCE [LARGE SCALE GENOMIC DNA]</scope>
    <source>
        <strain evidence="7 8">ATCC 11539</strain>
    </source>
</reference>
<dbReference type="GO" id="GO:0046872">
    <property type="term" value="F:metal ion binding"/>
    <property type="evidence" value="ECO:0007669"/>
    <property type="project" value="UniProtKB-KW"/>
</dbReference>
<evidence type="ECO:0000259" key="6">
    <source>
        <dbReference type="PROSITE" id="PS51471"/>
    </source>
</evidence>
<dbReference type="PANTHER" id="PTHR10209:SF804">
    <property type="entry name" value="FE2OG DIOXYGENASE DOMAIN-CONTAINING PROTEIN"/>
    <property type="match status" value="1"/>
</dbReference>
<dbReference type="GeneID" id="19309542"/>
<evidence type="ECO:0000256" key="3">
    <source>
        <dbReference type="ARBA" id="ARBA00023002"/>
    </source>
</evidence>
<evidence type="ECO:0000313" key="8">
    <source>
        <dbReference type="Proteomes" id="UP000030669"/>
    </source>
</evidence>
<proteinExistence type="inferred from homology"/>
<dbReference type="OMA" id="QRINPFE"/>
<evidence type="ECO:0000256" key="4">
    <source>
        <dbReference type="ARBA" id="ARBA00023004"/>
    </source>
</evidence>